<feature type="transmembrane region" description="Helical" evidence="6">
    <location>
        <begin position="137"/>
        <end position="160"/>
    </location>
</feature>
<feature type="region of interest" description="Disordered" evidence="5">
    <location>
        <begin position="1"/>
        <end position="57"/>
    </location>
</feature>
<dbReference type="InterPro" id="IPR036259">
    <property type="entry name" value="MFS_trans_sf"/>
</dbReference>
<gene>
    <name evidence="8" type="ORF">ALEPTO_LOCUS3101</name>
</gene>
<feature type="transmembrane region" description="Helical" evidence="6">
    <location>
        <begin position="374"/>
        <end position="395"/>
    </location>
</feature>
<dbReference type="InterPro" id="IPR020846">
    <property type="entry name" value="MFS_dom"/>
</dbReference>
<comment type="caution">
    <text evidence="8">The sequence shown here is derived from an EMBL/GenBank/DDBJ whole genome shotgun (WGS) entry which is preliminary data.</text>
</comment>
<protein>
    <submittedName>
        <fullName evidence="8">8231_t:CDS:1</fullName>
    </submittedName>
</protein>
<evidence type="ECO:0000313" key="9">
    <source>
        <dbReference type="Proteomes" id="UP000789508"/>
    </source>
</evidence>
<comment type="subcellular location">
    <subcellularLocation>
        <location evidence="1">Membrane</location>
        <topology evidence="1">Multi-pass membrane protein</topology>
    </subcellularLocation>
</comment>
<dbReference type="OrthoDB" id="3936150at2759"/>
<dbReference type="EMBL" id="CAJVPS010000535">
    <property type="protein sequence ID" value="CAG8493314.1"/>
    <property type="molecule type" value="Genomic_DNA"/>
</dbReference>
<dbReference type="AlphaFoldDB" id="A0A9N8WSI3"/>
<dbReference type="GO" id="GO:0022857">
    <property type="term" value="F:transmembrane transporter activity"/>
    <property type="evidence" value="ECO:0007669"/>
    <property type="project" value="InterPro"/>
</dbReference>
<dbReference type="PROSITE" id="PS50850">
    <property type="entry name" value="MFS"/>
    <property type="match status" value="1"/>
</dbReference>
<dbReference type="Pfam" id="PF07690">
    <property type="entry name" value="MFS_1"/>
    <property type="match status" value="1"/>
</dbReference>
<evidence type="ECO:0000256" key="6">
    <source>
        <dbReference type="SAM" id="Phobius"/>
    </source>
</evidence>
<evidence type="ECO:0000256" key="1">
    <source>
        <dbReference type="ARBA" id="ARBA00004141"/>
    </source>
</evidence>
<name>A0A9N8WSI3_9GLOM</name>
<feature type="transmembrane region" description="Helical" evidence="6">
    <location>
        <begin position="180"/>
        <end position="205"/>
    </location>
</feature>
<feature type="transmembrane region" description="Helical" evidence="6">
    <location>
        <begin position="288"/>
        <end position="312"/>
    </location>
</feature>
<dbReference type="InterPro" id="IPR011701">
    <property type="entry name" value="MFS"/>
</dbReference>
<dbReference type="Proteomes" id="UP000789508">
    <property type="component" value="Unassembled WGS sequence"/>
</dbReference>
<evidence type="ECO:0000256" key="3">
    <source>
        <dbReference type="ARBA" id="ARBA00022989"/>
    </source>
</evidence>
<keyword evidence="2 6" id="KW-0812">Transmembrane</keyword>
<dbReference type="PANTHER" id="PTHR23502:SF5">
    <property type="entry name" value="QUINIDINE RESISTANCE PROTEIN 3"/>
    <property type="match status" value="1"/>
</dbReference>
<organism evidence="8 9">
    <name type="scientific">Ambispora leptoticha</name>
    <dbReference type="NCBI Taxonomy" id="144679"/>
    <lineage>
        <taxon>Eukaryota</taxon>
        <taxon>Fungi</taxon>
        <taxon>Fungi incertae sedis</taxon>
        <taxon>Mucoromycota</taxon>
        <taxon>Glomeromycotina</taxon>
        <taxon>Glomeromycetes</taxon>
        <taxon>Archaeosporales</taxon>
        <taxon>Ambisporaceae</taxon>
        <taxon>Ambispora</taxon>
    </lineage>
</organism>
<feature type="transmembrane region" description="Helical" evidence="6">
    <location>
        <begin position="465"/>
        <end position="486"/>
    </location>
</feature>
<feature type="transmembrane region" description="Helical" evidence="6">
    <location>
        <begin position="401"/>
        <end position="427"/>
    </location>
</feature>
<sequence>MTDKNMQNNKQEGSKILDSNDNLPFSQVSSDNDNQQTQTSIIAHPPKIYTPSDTNELANTNSKKKSWFNISSNEKQPIKTTNSKISTIIVIEDPDLTKECKAHGETTTKQDNENLSISEESIIENDPRNWSAGRKRLILFLIAFAGLISPIVCTIYFPAINDVRKNLNTSEVLANSSRSIWFLLVMRAFQASGASAAMSIGAGVITDVFRIEERGTAYGIFFVGPLIGPLIGPVIGGYLDEYLGWRWIFWMLAIIGFVILLIIFFCLPETFRQQSTIPKKRFNPFTPLLLLRYPFVSIIVAYVSAVCVPIFILQTLVSTSIAMQYNLSSANIGLVLIANGIGLIIGSVLGGKYSDCVLRRAKKKYCEEYPEMRIQSLWLGAVMFLAGMLAFGWLVQANLALVWVLVAMFIGAIGMMLVFSATATYLVDALPTQSASAIAVYHCMRLIISAITSVIAQPLDSAIGTGWTFTIPSIICIFCTALVALIPHYGRQWRKNMLTVET</sequence>
<dbReference type="GO" id="GO:0005886">
    <property type="term" value="C:plasma membrane"/>
    <property type="evidence" value="ECO:0007669"/>
    <property type="project" value="TreeGrafter"/>
</dbReference>
<evidence type="ECO:0000313" key="8">
    <source>
        <dbReference type="EMBL" id="CAG8493314.1"/>
    </source>
</evidence>
<accession>A0A9N8WSI3</accession>
<keyword evidence="3 6" id="KW-1133">Transmembrane helix</keyword>
<keyword evidence="4 6" id="KW-0472">Membrane</keyword>
<feature type="transmembrane region" description="Helical" evidence="6">
    <location>
        <begin position="439"/>
        <end position="459"/>
    </location>
</feature>
<proteinExistence type="predicted"/>
<keyword evidence="9" id="KW-1185">Reference proteome</keyword>
<evidence type="ECO:0000256" key="5">
    <source>
        <dbReference type="SAM" id="MobiDB-lite"/>
    </source>
</evidence>
<evidence type="ECO:0000259" key="7">
    <source>
        <dbReference type="PROSITE" id="PS50850"/>
    </source>
</evidence>
<feature type="transmembrane region" description="Helical" evidence="6">
    <location>
        <begin position="332"/>
        <end position="353"/>
    </location>
</feature>
<feature type="transmembrane region" description="Helical" evidence="6">
    <location>
        <begin position="247"/>
        <end position="267"/>
    </location>
</feature>
<dbReference type="PANTHER" id="PTHR23502">
    <property type="entry name" value="MAJOR FACILITATOR SUPERFAMILY"/>
    <property type="match status" value="1"/>
</dbReference>
<evidence type="ECO:0000256" key="2">
    <source>
        <dbReference type="ARBA" id="ARBA00022692"/>
    </source>
</evidence>
<reference evidence="8" key="1">
    <citation type="submission" date="2021-06" db="EMBL/GenBank/DDBJ databases">
        <authorList>
            <person name="Kallberg Y."/>
            <person name="Tangrot J."/>
            <person name="Rosling A."/>
        </authorList>
    </citation>
    <scope>NUCLEOTIDE SEQUENCE</scope>
    <source>
        <strain evidence="8">FL130A</strain>
    </source>
</reference>
<dbReference type="SUPFAM" id="SSF103473">
    <property type="entry name" value="MFS general substrate transporter"/>
    <property type="match status" value="1"/>
</dbReference>
<dbReference type="Gene3D" id="1.20.1250.20">
    <property type="entry name" value="MFS general substrate transporter like domains"/>
    <property type="match status" value="1"/>
</dbReference>
<evidence type="ECO:0000256" key="4">
    <source>
        <dbReference type="ARBA" id="ARBA00023136"/>
    </source>
</evidence>
<feature type="compositionally biased region" description="Polar residues" evidence="5">
    <location>
        <begin position="1"/>
        <end position="41"/>
    </location>
</feature>
<feature type="transmembrane region" description="Helical" evidence="6">
    <location>
        <begin position="217"/>
        <end position="235"/>
    </location>
</feature>
<feature type="domain" description="Major facilitator superfamily (MFS) profile" evidence="7">
    <location>
        <begin position="79"/>
        <end position="491"/>
    </location>
</feature>